<dbReference type="RefSeq" id="WP_213217026.1">
    <property type="nucleotide sequence ID" value="NZ_QTKU01000004.1"/>
</dbReference>
<comment type="caution">
    <text evidence="1">The sequence shown here is derived from an EMBL/GenBank/DDBJ whole genome shotgun (WGS) entry which is preliminary data.</text>
</comment>
<name>A0A944CDV4_9HYPH</name>
<dbReference type="InterPro" id="IPR009593">
    <property type="entry name" value="DUF1203"/>
</dbReference>
<proteinExistence type="predicted"/>
<accession>A0A944CDV4</accession>
<evidence type="ECO:0000313" key="2">
    <source>
        <dbReference type="Proteomes" id="UP000705379"/>
    </source>
</evidence>
<gene>
    <name evidence="1" type="ORF">DYI23_15475</name>
</gene>
<dbReference type="Pfam" id="PF06718">
    <property type="entry name" value="DUF1203"/>
    <property type="match status" value="1"/>
</dbReference>
<organism evidence="1 2">
    <name type="scientific">Roseibium polysiphoniae</name>
    <dbReference type="NCBI Taxonomy" id="2571221"/>
    <lineage>
        <taxon>Bacteria</taxon>
        <taxon>Pseudomonadati</taxon>
        <taxon>Pseudomonadota</taxon>
        <taxon>Alphaproteobacteria</taxon>
        <taxon>Hyphomicrobiales</taxon>
        <taxon>Stappiaceae</taxon>
        <taxon>Roseibium</taxon>
    </lineage>
</organism>
<sequence length="154" mass="17340">MFQIHALPSTDFAFLSALSEEELSERHIKTYVADAKPGFPCRVSLEDAEIGETVFLLHFEHQPNDTPYRASHAIFVKADAVSRRPDVNTIPESIACRLLSVRAFDTKHAIVDAEVIEGRDVEGIIARMFDNPSVDYLHLHYARRGCFAAEVRRG</sequence>
<dbReference type="PIRSF" id="PIRSF034110">
    <property type="entry name" value="DUF1203"/>
    <property type="match status" value="1"/>
</dbReference>
<dbReference type="EMBL" id="QTKU01000004">
    <property type="protein sequence ID" value="MBS8261626.1"/>
    <property type="molecule type" value="Genomic_DNA"/>
</dbReference>
<dbReference type="Proteomes" id="UP000705379">
    <property type="component" value="Unassembled WGS sequence"/>
</dbReference>
<protein>
    <submittedName>
        <fullName evidence="1">DUF1203 domain-containing protein</fullName>
    </submittedName>
</protein>
<reference evidence="1" key="2">
    <citation type="journal article" date="2021" name="Microorganisms">
        <title>Bacterial Dimethylsulfoniopropionate Biosynthesis in the East China Sea.</title>
        <authorList>
            <person name="Liu J."/>
            <person name="Zhang Y."/>
            <person name="Liu J."/>
            <person name="Zhong H."/>
            <person name="Williams B.T."/>
            <person name="Zheng Y."/>
            <person name="Curson A.R.J."/>
            <person name="Sun C."/>
            <person name="Sun H."/>
            <person name="Song D."/>
            <person name="Wagner Mackenzie B."/>
            <person name="Bermejo Martinez A."/>
            <person name="Todd J.D."/>
            <person name="Zhang X.H."/>
        </authorList>
    </citation>
    <scope>NUCLEOTIDE SEQUENCE</scope>
    <source>
        <strain evidence="1">AESS21</strain>
    </source>
</reference>
<evidence type="ECO:0000313" key="1">
    <source>
        <dbReference type="EMBL" id="MBS8261626.1"/>
    </source>
</evidence>
<reference evidence="1" key="1">
    <citation type="submission" date="2018-08" db="EMBL/GenBank/DDBJ databases">
        <authorList>
            <person name="Jin W."/>
            <person name="Wang H."/>
            <person name="Yang Y."/>
            <person name="Li M."/>
            <person name="Liu J."/>
        </authorList>
    </citation>
    <scope>NUCLEOTIDE SEQUENCE</scope>
    <source>
        <strain evidence="1">AESS21</strain>
    </source>
</reference>
<dbReference type="AlphaFoldDB" id="A0A944CDV4"/>